<dbReference type="PANTHER" id="PTHR23419">
    <property type="entry name" value="DIVALENT CATION TOLERANCE CUTA-RELATED"/>
    <property type="match status" value="1"/>
</dbReference>
<dbReference type="SUPFAM" id="SSF54913">
    <property type="entry name" value="GlnB-like"/>
    <property type="match status" value="1"/>
</dbReference>
<dbReference type="GO" id="GO:0010038">
    <property type="term" value="P:response to metal ion"/>
    <property type="evidence" value="ECO:0007669"/>
    <property type="project" value="InterPro"/>
</dbReference>
<dbReference type="EMBL" id="PDKW01000043">
    <property type="protein sequence ID" value="PGH54086.1"/>
    <property type="molecule type" value="Genomic_DNA"/>
</dbReference>
<dbReference type="PANTHER" id="PTHR23419:SF8">
    <property type="entry name" value="FI09726P"/>
    <property type="match status" value="1"/>
</dbReference>
<dbReference type="OrthoDB" id="37622at2"/>
<name>A0A2B8B5U3_9PROT</name>
<dbReference type="InterPro" id="IPR004323">
    <property type="entry name" value="Ion_tolerance_CutA"/>
</dbReference>
<dbReference type="RefSeq" id="WP_098740133.1">
    <property type="nucleotide sequence ID" value="NZ_PDKW01000043.1"/>
</dbReference>
<dbReference type="Gene3D" id="3.30.70.120">
    <property type="match status" value="1"/>
</dbReference>
<accession>A0A2B8B5U3</accession>
<comment type="similarity">
    <text evidence="1">Belongs to the CutA family.</text>
</comment>
<dbReference type="Proteomes" id="UP000225379">
    <property type="component" value="Unassembled WGS sequence"/>
</dbReference>
<evidence type="ECO:0000313" key="2">
    <source>
        <dbReference type="EMBL" id="PGH54086.1"/>
    </source>
</evidence>
<protein>
    <submittedName>
        <fullName evidence="2">Divalent-cation tolerance protein CutA</fullName>
    </submittedName>
</protein>
<sequence length="118" mass="12869">MPENSPETSPDPDGEGLVFAYITAGSKEEALRIGRSLVEERLAACANVLDGMTSVYRWNGAVEQADEAVLIAKTRSSLFDRLTARVRELHGYDTPCVVELAVGRGNPAYLDWLRAETA</sequence>
<evidence type="ECO:0000256" key="1">
    <source>
        <dbReference type="ARBA" id="ARBA00010169"/>
    </source>
</evidence>
<proteinExistence type="inferred from homology"/>
<reference evidence="3" key="1">
    <citation type="submission" date="2017-10" db="EMBL/GenBank/DDBJ databases">
        <authorList>
            <person name="Kravchenko I.K."/>
            <person name="Grouzdev D.S."/>
        </authorList>
    </citation>
    <scope>NUCLEOTIDE SEQUENCE [LARGE SCALE GENOMIC DNA]</scope>
    <source>
        <strain evidence="3">B2</strain>
    </source>
</reference>
<comment type="caution">
    <text evidence="2">The sequence shown here is derived from an EMBL/GenBank/DDBJ whole genome shotgun (WGS) entry which is preliminary data.</text>
</comment>
<evidence type="ECO:0000313" key="3">
    <source>
        <dbReference type="Proteomes" id="UP000225379"/>
    </source>
</evidence>
<dbReference type="Pfam" id="PF03091">
    <property type="entry name" value="CutA1"/>
    <property type="match status" value="1"/>
</dbReference>
<dbReference type="InterPro" id="IPR011322">
    <property type="entry name" value="N-reg_PII-like_a/b"/>
</dbReference>
<gene>
    <name evidence="2" type="ORF">CRT60_30145</name>
</gene>
<dbReference type="InterPro" id="IPR015867">
    <property type="entry name" value="N-reg_PII/ATP_PRibTrfase_C"/>
</dbReference>
<keyword evidence="3" id="KW-1185">Reference proteome</keyword>
<organism evidence="2 3">
    <name type="scientific">Azospirillum palustre</name>
    <dbReference type="NCBI Taxonomy" id="2044885"/>
    <lineage>
        <taxon>Bacteria</taxon>
        <taxon>Pseudomonadati</taxon>
        <taxon>Pseudomonadota</taxon>
        <taxon>Alphaproteobacteria</taxon>
        <taxon>Rhodospirillales</taxon>
        <taxon>Azospirillaceae</taxon>
        <taxon>Azospirillum</taxon>
    </lineage>
</organism>
<dbReference type="AlphaFoldDB" id="A0A2B8B5U3"/>
<dbReference type="GO" id="GO:0005507">
    <property type="term" value="F:copper ion binding"/>
    <property type="evidence" value="ECO:0007669"/>
    <property type="project" value="TreeGrafter"/>
</dbReference>